<evidence type="ECO:0000259" key="13">
    <source>
        <dbReference type="PROSITE" id="PS50944"/>
    </source>
</evidence>
<evidence type="ECO:0000256" key="7">
    <source>
        <dbReference type="ARBA" id="ARBA00023015"/>
    </source>
</evidence>
<evidence type="ECO:0000256" key="10">
    <source>
        <dbReference type="ARBA" id="ARBA00023163"/>
    </source>
</evidence>
<comment type="subcellular location">
    <subcellularLocation>
        <location evidence="1">Cytoplasm</location>
    </subcellularLocation>
</comment>
<dbReference type="InterPro" id="IPR001367">
    <property type="entry name" value="Fe_dep_repressor"/>
</dbReference>
<name>A0A0R2F5V5_9LACO</name>
<dbReference type="PROSITE" id="PS50944">
    <property type="entry name" value="HTH_DTXR"/>
    <property type="match status" value="1"/>
</dbReference>
<dbReference type="InterPro" id="IPR007167">
    <property type="entry name" value="Fe-transptr_FeoA-like"/>
</dbReference>
<evidence type="ECO:0000256" key="8">
    <source>
        <dbReference type="ARBA" id="ARBA00023125"/>
    </source>
</evidence>
<evidence type="ECO:0000256" key="6">
    <source>
        <dbReference type="ARBA" id="ARBA00023004"/>
    </source>
</evidence>
<dbReference type="Pfam" id="PF04023">
    <property type="entry name" value="FeoA"/>
    <property type="match status" value="1"/>
</dbReference>
<dbReference type="InterPro" id="IPR050536">
    <property type="entry name" value="DtxR_MntR_Metal-Reg"/>
</dbReference>
<dbReference type="InterPro" id="IPR022687">
    <property type="entry name" value="HTH_DTXR"/>
</dbReference>
<dbReference type="STRING" id="1423804.FD14_GL000662"/>
<feature type="domain" description="HTH dtxR-type" evidence="13">
    <location>
        <begin position="10"/>
        <end position="71"/>
    </location>
</feature>
<evidence type="ECO:0000313" key="15">
    <source>
        <dbReference type="Proteomes" id="UP000051442"/>
    </source>
</evidence>
<dbReference type="InterPro" id="IPR036388">
    <property type="entry name" value="WH-like_DNA-bd_sf"/>
</dbReference>
<dbReference type="InterPro" id="IPR008988">
    <property type="entry name" value="Transcriptional_repressor_C"/>
</dbReference>
<evidence type="ECO:0000256" key="12">
    <source>
        <dbReference type="ARBA" id="ARBA00032593"/>
    </source>
</evidence>
<protein>
    <recommendedName>
        <fullName evidence="12">Manganese transport regulator</fullName>
    </recommendedName>
</protein>
<dbReference type="Pfam" id="PF02742">
    <property type="entry name" value="Fe_dep_repr_C"/>
    <property type="match status" value="1"/>
</dbReference>
<evidence type="ECO:0000256" key="2">
    <source>
        <dbReference type="ARBA" id="ARBA00007871"/>
    </source>
</evidence>
<keyword evidence="7" id="KW-0805">Transcription regulation</keyword>
<dbReference type="SMART" id="SM00529">
    <property type="entry name" value="HTH_DTXR"/>
    <property type="match status" value="1"/>
</dbReference>
<dbReference type="Pfam" id="PF01325">
    <property type="entry name" value="Fe_dep_repress"/>
    <property type="match status" value="1"/>
</dbReference>
<dbReference type="GO" id="GO:0003700">
    <property type="term" value="F:DNA-binding transcription factor activity"/>
    <property type="evidence" value="ECO:0007669"/>
    <property type="project" value="InterPro"/>
</dbReference>
<dbReference type="InterPro" id="IPR036421">
    <property type="entry name" value="Fe_dep_repressor_sf"/>
</dbReference>
<keyword evidence="10" id="KW-0804">Transcription</keyword>
<dbReference type="InterPro" id="IPR038157">
    <property type="entry name" value="FeoA_core_dom"/>
</dbReference>
<dbReference type="SUPFAM" id="SSF50037">
    <property type="entry name" value="C-terminal domain of transcriptional repressors"/>
    <property type="match status" value="1"/>
</dbReference>
<comment type="subunit">
    <text evidence="3">Homodimer.</text>
</comment>
<dbReference type="AlphaFoldDB" id="A0A0R2F5V5"/>
<dbReference type="GO" id="GO:0046914">
    <property type="term" value="F:transition metal ion binding"/>
    <property type="evidence" value="ECO:0007669"/>
    <property type="project" value="InterPro"/>
</dbReference>
<keyword evidence="8" id="KW-0238">DNA-binding</keyword>
<keyword evidence="5" id="KW-0678">Repressor</keyword>
<gene>
    <name evidence="14" type="ORF">FD14_GL000662</name>
</gene>
<dbReference type="Gene3D" id="1.10.10.10">
    <property type="entry name" value="Winged helix-like DNA-binding domain superfamily/Winged helix DNA-binding domain"/>
    <property type="match status" value="1"/>
</dbReference>
<dbReference type="EMBL" id="AYZM01000087">
    <property type="protein sequence ID" value="KRN23904.1"/>
    <property type="molecule type" value="Genomic_DNA"/>
</dbReference>
<dbReference type="InterPro" id="IPR036390">
    <property type="entry name" value="WH_DNA-bd_sf"/>
</dbReference>
<evidence type="ECO:0000313" key="14">
    <source>
        <dbReference type="EMBL" id="KRN23904.1"/>
    </source>
</evidence>
<comment type="caution">
    <text evidence="14">The sequence shown here is derived from an EMBL/GenBank/DDBJ whole genome shotgun (WGS) entry which is preliminary data.</text>
</comment>
<evidence type="ECO:0000256" key="11">
    <source>
        <dbReference type="ARBA" id="ARBA00023211"/>
    </source>
</evidence>
<dbReference type="InterPro" id="IPR022689">
    <property type="entry name" value="Iron_dep_repressor"/>
</dbReference>
<keyword evidence="4" id="KW-0963">Cytoplasm</keyword>
<dbReference type="SMART" id="SM00899">
    <property type="entry name" value="FeoA"/>
    <property type="match status" value="1"/>
</dbReference>
<keyword evidence="6" id="KW-0408">Iron</keyword>
<dbReference type="GO" id="GO:0005737">
    <property type="term" value="C:cytoplasm"/>
    <property type="evidence" value="ECO:0007669"/>
    <property type="project" value="UniProtKB-SubCell"/>
</dbReference>
<keyword evidence="15" id="KW-1185">Reference proteome</keyword>
<proteinExistence type="inferred from homology"/>
<dbReference type="Gene3D" id="2.30.30.90">
    <property type="match status" value="1"/>
</dbReference>
<evidence type="ECO:0000256" key="5">
    <source>
        <dbReference type="ARBA" id="ARBA00022491"/>
    </source>
</evidence>
<dbReference type="GO" id="GO:0046983">
    <property type="term" value="F:protein dimerization activity"/>
    <property type="evidence" value="ECO:0007669"/>
    <property type="project" value="InterPro"/>
</dbReference>
<dbReference type="GO" id="GO:0003677">
    <property type="term" value="F:DNA binding"/>
    <property type="evidence" value="ECO:0007669"/>
    <property type="project" value="UniProtKB-KW"/>
</dbReference>
<dbReference type="PATRIC" id="fig|1423804.4.peg.710"/>
<sequence>MLMEKAKTGMTPMKEDYLKIIFELGGATDKVSNKQIAISLNIAAGSVTEMIGKMAEEGYVIHEPYAGITLTQRGIDAAVVLVRNHRLWETFLVKRLGYPLPDLDVEAEKLEHVTSERLANALDDALGHPTHCPHGGIIPDRTGHYDEETHLILNDVADGETVTVSRFIDNHDLLTYLGDIKLDIGDQLTVKKHDPFEGPVLVENLTDKQNLTIGYKAAHYIFVE</sequence>
<organism evidence="14 15">
    <name type="scientific">Secundilactobacillus similis DSM 23365 = JCM 2765</name>
    <dbReference type="NCBI Taxonomy" id="1423804"/>
    <lineage>
        <taxon>Bacteria</taxon>
        <taxon>Bacillati</taxon>
        <taxon>Bacillota</taxon>
        <taxon>Bacilli</taxon>
        <taxon>Lactobacillales</taxon>
        <taxon>Lactobacillaceae</taxon>
        <taxon>Secundilactobacillus</taxon>
    </lineage>
</organism>
<dbReference type="SUPFAM" id="SSF47979">
    <property type="entry name" value="Iron-dependent repressor protein, dimerization domain"/>
    <property type="match status" value="1"/>
</dbReference>
<dbReference type="Proteomes" id="UP000051442">
    <property type="component" value="Unassembled WGS sequence"/>
</dbReference>
<keyword evidence="9" id="KW-0010">Activator</keyword>
<dbReference type="PANTHER" id="PTHR33238:SF11">
    <property type="entry name" value="TRANSCRIPTIONAL REGULATOR MNTR"/>
    <property type="match status" value="1"/>
</dbReference>
<dbReference type="PANTHER" id="PTHR33238">
    <property type="entry name" value="IRON (METAL) DEPENDENT REPRESSOR, DTXR FAMILY"/>
    <property type="match status" value="1"/>
</dbReference>
<evidence type="ECO:0000256" key="1">
    <source>
        <dbReference type="ARBA" id="ARBA00004496"/>
    </source>
</evidence>
<dbReference type="Gene3D" id="1.10.60.10">
    <property type="entry name" value="Iron dependent repressor, metal binding and dimerisation domain"/>
    <property type="match status" value="1"/>
</dbReference>
<evidence type="ECO:0000256" key="3">
    <source>
        <dbReference type="ARBA" id="ARBA00011738"/>
    </source>
</evidence>
<evidence type="ECO:0000256" key="4">
    <source>
        <dbReference type="ARBA" id="ARBA00022490"/>
    </source>
</evidence>
<evidence type="ECO:0000256" key="9">
    <source>
        <dbReference type="ARBA" id="ARBA00023159"/>
    </source>
</evidence>
<dbReference type="SUPFAM" id="SSF46785">
    <property type="entry name" value="Winged helix' DNA-binding domain"/>
    <property type="match status" value="1"/>
</dbReference>
<accession>A0A0R2F5V5</accession>
<comment type="similarity">
    <text evidence="2">Belongs to the DtxR/MntR family.</text>
</comment>
<keyword evidence="11" id="KW-0464">Manganese</keyword>
<reference evidence="14 15" key="1">
    <citation type="journal article" date="2015" name="Genome Announc.">
        <title>Expanding the biotechnology potential of lactobacilli through comparative genomics of 213 strains and associated genera.</title>
        <authorList>
            <person name="Sun Z."/>
            <person name="Harris H.M."/>
            <person name="McCann A."/>
            <person name="Guo C."/>
            <person name="Argimon S."/>
            <person name="Zhang W."/>
            <person name="Yang X."/>
            <person name="Jeffery I.B."/>
            <person name="Cooney J.C."/>
            <person name="Kagawa T.F."/>
            <person name="Liu W."/>
            <person name="Song Y."/>
            <person name="Salvetti E."/>
            <person name="Wrobel A."/>
            <person name="Rasinkangas P."/>
            <person name="Parkhill J."/>
            <person name="Rea M.C."/>
            <person name="O'Sullivan O."/>
            <person name="Ritari J."/>
            <person name="Douillard F.P."/>
            <person name="Paul Ross R."/>
            <person name="Yang R."/>
            <person name="Briner A.E."/>
            <person name="Felis G.E."/>
            <person name="de Vos W.M."/>
            <person name="Barrangou R."/>
            <person name="Klaenhammer T.R."/>
            <person name="Caufield P.W."/>
            <person name="Cui Y."/>
            <person name="Zhang H."/>
            <person name="O'Toole P.W."/>
        </authorList>
    </citation>
    <scope>NUCLEOTIDE SEQUENCE [LARGE SCALE GENOMIC DNA]</scope>
    <source>
        <strain evidence="14 15">DSM 23365</strain>
    </source>
</reference>